<dbReference type="OrthoDB" id="9813763at2"/>
<feature type="region of interest" description="Disordered" evidence="1">
    <location>
        <begin position="288"/>
        <end position="318"/>
    </location>
</feature>
<reference evidence="2 3" key="1">
    <citation type="submission" date="2019-03" db="EMBL/GenBank/DDBJ databases">
        <title>Genomic Encyclopedia of Type Strains, Phase IV (KMG-IV): sequencing the most valuable type-strain genomes for metagenomic binning, comparative biology and taxonomic classification.</title>
        <authorList>
            <person name="Goeker M."/>
        </authorList>
    </citation>
    <scope>NUCLEOTIDE SEQUENCE [LARGE SCALE GENOMIC DNA]</scope>
    <source>
        <strain evidence="2 3">DSM 15534</strain>
    </source>
</reference>
<name>A0A4R1FNM5_9PAST</name>
<evidence type="ECO:0000313" key="2">
    <source>
        <dbReference type="EMBL" id="TCJ96153.1"/>
    </source>
</evidence>
<organism evidence="2 3">
    <name type="scientific">Volucribacter psittacicida</name>
    <dbReference type="NCBI Taxonomy" id="203482"/>
    <lineage>
        <taxon>Bacteria</taxon>
        <taxon>Pseudomonadati</taxon>
        <taxon>Pseudomonadota</taxon>
        <taxon>Gammaproteobacteria</taxon>
        <taxon>Pasteurellales</taxon>
        <taxon>Pasteurellaceae</taxon>
        <taxon>Volucribacter</taxon>
    </lineage>
</organism>
<comment type="caution">
    <text evidence="2">The sequence shown here is derived from an EMBL/GenBank/DDBJ whole genome shotgun (WGS) entry which is preliminary data.</text>
</comment>
<dbReference type="InterPro" id="IPR016913">
    <property type="entry name" value="UCP029215"/>
</dbReference>
<accession>A0A4R1FNM5</accession>
<dbReference type="EMBL" id="SMFT01000004">
    <property type="protein sequence ID" value="TCJ96153.1"/>
    <property type="molecule type" value="Genomic_DNA"/>
</dbReference>
<protein>
    <recommendedName>
        <fullName evidence="4">DUF2213 domain-containing protein</fullName>
    </recommendedName>
</protein>
<feature type="region of interest" description="Disordered" evidence="1">
    <location>
        <begin position="225"/>
        <end position="270"/>
    </location>
</feature>
<evidence type="ECO:0000256" key="1">
    <source>
        <dbReference type="SAM" id="MobiDB-lite"/>
    </source>
</evidence>
<sequence length="413" mass="46129">MIGQDKKDIDNNGWFEVRNNPLSKEGVFFYRGSAIRLPNGEQPPDLNKLYAVYRPASELSNQQAIDSFKLVPWVDDHAMLGSENIGMTPAEKKGVSGVIGEDVYFKDGILYGNIKAFSETLARKIENGKKELSLGYRCRYEHNPGVWNGQLYDYIQRDLRGNHLALVESGRMGGDVRVLDHDDVNLGQFNFTCDSFMERKQMTLEELLEQLQGLTPEQIAALSAKVEEVKQSSEDNSINDLENDNDPDTSDQEPNEKDEFSSDDEEEKLGPLEKLISVVENLSKEVAELKAGSNKETQSEDDEDNTLESDNKAKEAESMDAADVAKLAMTEIAKKNKLYQQVSGFTGAFDCSAMDANDIAIYACKKLGLKANRGQELAMLTGYMTHRTPINKQVTTSAMDKTDNSFVDKQLTK</sequence>
<evidence type="ECO:0008006" key="4">
    <source>
        <dbReference type="Google" id="ProtNLM"/>
    </source>
</evidence>
<proteinExistence type="predicted"/>
<keyword evidence="3" id="KW-1185">Reference proteome</keyword>
<dbReference type="RefSeq" id="WP_132691440.1">
    <property type="nucleotide sequence ID" value="NZ_SMFT01000004.1"/>
</dbReference>
<dbReference type="AlphaFoldDB" id="A0A4R1FNM5"/>
<evidence type="ECO:0000313" key="3">
    <source>
        <dbReference type="Proteomes" id="UP000294702"/>
    </source>
</evidence>
<dbReference type="Proteomes" id="UP000294702">
    <property type="component" value="Unassembled WGS sequence"/>
</dbReference>
<feature type="compositionally biased region" description="Acidic residues" evidence="1">
    <location>
        <begin position="241"/>
        <end position="253"/>
    </location>
</feature>
<gene>
    <name evidence="2" type="ORF">EV694_1705</name>
</gene>
<dbReference type="Pfam" id="PF09979">
    <property type="entry name" value="DUF2213"/>
    <property type="match status" value="1"/>
</dbReference>